<keyword evidence="11" id="KW-0833">Ubl conjugation pathway</keyword>
<keyword evidence="8" id="KW-0479">Metal-binding</keyword>
<evidence type="ECO:0000256" key="6">
    <source>
        <dbReference type="ARBA" id="ARBA00012251"/>
    </source>
</evidence>
<keyword evidence="18" id="KW-1185">Reference proteome</keyword>
<feature type="domain" description="RING-type" evidence="15">
    <location>
        <begin position="119"/>
        <end position="164"/>
    </location>
</feature>
<feature type="region of interest" description="Disordered" evidence="14">
    <location>
        <begin position="60"/>
        <end position="92"/>
    </location>
</feature>
<dbReference type="Pfam" id="PF01485">
    <property type="entry name" value="IBR"/>
    <property type="match status" value="1"/>
</dbReference>
<gene>
    <name evidence="17" type="ORF">PIB30_075452</name>
</gene>
<dbReference type="PANTHER" id="PTHR11685">
    <property type="entry name" value="RBR FAMILY RING FINGER AND IBR DOMAIN-CONTAINING"/>
    <property type="match status" value="1"/>
</dbReference>
<dbReference type="InterPro" id="IPR002867">
    <property type="entry name" value="IBR_dom"/>
</dbReference>
<protein>
    <recommendedName>
        <fullName evidence="6">RBR-type E3 ubiquitin transferase</fullName>
        <ecNumber evidence="6">2.3.2.31</ecNumber>
    </recommendedName>
</protein>
<evidence type="ECO:0000256" key="10">
    <source>
        <dbReference type="ARBA" id="ARBA00022771"/>
    </source>
</evidence>
<dbReference type="EC" id="2.3.2.31" evidence="6"/>
<dbReference type="Gene3D" id="1.20.120.1750">
    <property type="match status" value="1"/>
</dbReference>
<evidence type="ECO:0000256" key="8">
    <source>
        <dbReference type="ARBA" id="ARBA00022723"/>
    </source>
</evidence>
<dbReference type="PROSITE" id="PS51873">
    <property type="entry name" value="TRIAD"/>
    <property type="match status" value="1"/>
</dbReference>
<evidence type="ECO:0000259" key="15">
    <source>
        <dbReference type="PROSITE" id="PS50089"/>
    </source>
</evidence>
<evidence type="ECO:0000256" key="5">
    <source>
        <dbReference type="ARBA" id="ARBA00005884"/>
    </source>
</evidence>
<keyword evidence="10 13" id="KW-0863">Zinc-finger</keyword>
<dbReference type="InterPro" id="IPR013083">
    <property type="entry name" value="Znf_RING/FYVE/PHD"/>
</dbReference>
<evidence type="ECO:0000256" key="13">
    <source>
        <dbReference type="PROSITE-ProRule" id="PRU00175"/>
    </source>
</evidence>
<keyword evidence="7" id="KW-0808">Transferase</keyword>
<dbReference type="SMART" id="SM00647">
    <property type="entry name" value="IBR"/>
    <property type="match status" value="2"/>
</dbReference>
<evidence type="ECO:0000256" key="3">
    <source>
        <dbReference type="ARBA" id="ARBA00003976"/>
    </source>
</evidence>
<dbReference type="CDD" id="cd22584">
    <property type="entry name" value="Rcat_RBR_unk"/>
    <property type="match status" value="1"/>
</dbReference>
<name>A0ABU6ZNL1_9FABA</name>
<evidence type="ECO:0000313" key="17">
    <source>
        <dbReference type="EMBL" id="MED6223597.1"/>
    </source>
</evidence>
<evidence type="ECO:0000256" key="7">
    <source>
        <dbReference type="ARBA" id="ARBA00022679"/>
    </source>
</evidence>
<reference evidence="17 18" key="1">
    <citation type="journal article" date="2023" name="Plants (Basel)">
        <title>Bridging the Gap: Combining Genomics and Transcriptomics Approaches to Understand Stylosanthes scabra, an Orphan Legume from the Brazilian Caatinga.</title>
        <authorList>
            <person name="Ferreira-Neto J.R.C."/>
            <person name="da Silva M.D."/>
            <person name="Binneck E."/>
            <person name="de Melo N.F."/>
            <person name="da Silva R.H."/>
            <person name="de Melo A.L.T.M."/>
            <person name="Pandolfi V."/>
            <person name="Bustamante F.O."/>
            <person name="Brasileiro-Vidal A.C."/>
            <person name="Benko-Iseppon A.M."/>
        </authorList>
    </citation>
    <scope>NUCLEOTIDE SEQUENCE [LARGE SCALE GENOMIC DNA]</scope>
    <source>
        <tissue evidence="17">Leaves</tissue>
    </source>
</reference>
<dbReference type="Gene3D" id="3.30.40.10">
    <property type="entry name" value="Zinc/RING finger domain, C3HC4 (zinc finger)"/>
    <property type="match status" value="1"/>
</dbReference>
<comment type="catalytic activity">
    <reaction evidence="1">
        <text>[E2 ubiquitin-conjugating enzyme]-S-ubiquitinyl-L-cysteine + [acceptor protein]-L-lysine = [E2 ubiquitin-conjugating enzyme]-L-cysteine + [acceptor protein]-N(6)-ubiquitinyl-L-lysine.</text>
        <dbReference type="EC" id="2.3.2.31"/>
    </reaction>
</comment>
<dbReference type="PROSITE" id="PS00518">
    <property type="entry name" value="ZF_RING_1"/>
    <property type="match status" value="1"/>
</dbReference>
<dbReference type="CDD" id="cd22582">
    <property type="entry name" value="BRcat_RBR_unk"/>
    <property type="match status" value="1"/>
</dbReference>
<dbReference type="EMBL" id="JASCZI010272822">
    <property type="protein sequence ID" value="MED6223597.1"/>
    <property type="molecule type" value="Genomic_DNA"/>
</dbReference>
<evidence type="ECO:0000256" key="2">
    <source>
        <dbReference type="ARBA" id="ARBA00001947"/>
    </source>
</evidence>
<comment type="caution">
    <text evidence="17">The sequence shown here is derived from an EMBL/GenBank/DDBJ whole genome shotgun (WGS) entry which is preliminary data.</text>
</comment>
<dbReference type="InterPro" id="IPR018957">
    <property type="entry name" value="Znf_C3HC4_RING-type"/>
</dbReference>
<dbReference type="Pfam" id="PF22191">
    <property type="entry name" value="IBR_1"/>
    <property type="match status" value="1"/>
</dbReference>
<dbReference type="InterPro" id="IPR001841">
    <property type="entry name" value="Znf_RING"/>
</dbReference>
<evidence type="ECO:0000256" key="4">
    <source>
        <dbReference type="ARBA" id="ARBA00004906"/>
    </source>
</evidence>
<evidence type="ECO:0000256" key="12">
    <source>
        <dbReference type="ARBA" id="ARBA00022833"/>
    </source>
</evidence>
<keyword evidence="9" id="KW-0677">Repeat</keyword>
<evidence type="ECO:0000313" key="18">
    <source>
        <dbReference type="Proteomes" id="UP001341840"/>
    </source>
</evidence>
<feature type="compositionally biased region" description="Low complexity" evidence="14">
    <location>
        <begin position="62"/>
        <end position="92"/>
    </location>
</feature>
<dbReference type="InterPro" id="IPR044066">
    <property type="entry name" value="TRIAD_supradom"/>
</dbReference>
<dbReference type="Pfam" id="PF00097">
    <property type="entry name" value="zf-C3HC4"/>
    <property type="match status" value="1"/>
</dbReference>
<evidence type="ECO:0000259" key="16">
    <source>
        <dbReference type="PROSITE" id="PS51873"/>
    </source>
</evidence>
<sequence length="322" mass="36257">MAAAQQESGSESESGIGFEGVDDFYYSALFDDDQGNLVPISDDKYANELQFQETLMSSIMASQTATKPSSSPSSSKTVRSFPSSSTPSSSRPVFVVPKTEEIVLLDDDDDEEEEMLIICEICAETKATSQMFSNKKCDHSFCSDCVTKYVATKIQESITLVPCPGLNCKGVLELDSCRPMLPKELLDRWDDALCESLFLAVPKFYCPYRDCSAMLLDEDDEGIIREAECPFCHRLFCARCHVPWHPGVECRVFQSLNVDERGREDLLLRDLAGQKKWSRCPRCKFYVEKNGGCLHIVCRCRFEFCYACGQPWEDDHGGCQRN</sequence>
<dbReference type="InterPro" id="IPR031127">
    <property type="entry name" value="E3_UB_ligase_RBR"/>
</dbReference>
<comment type="similarity">
    <text evidence="5">Belongs to the RBR family. Ariadne subfamily.</text>
</comment>
<organism evidence="17 18">
    <name type="scientific">Stylosanthes scabra</name>
    <dbReference type="NCBI Taxonomy" id="79078"/>
    <lineage>
        <taxon>Eukaryota</taxon>
        <taxon>Viridiplantae</taxon>
        <taxon>Streptophyta</taxon>
        <taxon>Embryophyta</taxon>
        <taxon>Tracheophyta</taxon>
        <taxon>Spermatophyta</taxon>
        <taxon>Magnoliopsida</taxon>
        <taxon>eudicotyledons</taxon>
        <taxon>Gunneridae</taxon>
        <taxon>Pentapetalae</taxon>
        <taxon>rosids</taxon>
        <taxon>fabids</taxon>
        <taxon>Fabales</taxon>
        <taxon>Fabaceae</taxon>
        <taxon>Papilionoideae</taxon>
        <taxon>50 kb inversion clade</taxon>
        <taxon>dalbergioids sensu lato</taxon>
        <taxon>Dalbergieae</taxon>
        <taxon>Pterocarpus clade</taxon>
        <taxon>Stylosanthes</taxon>
    </lineage>
</organism>
<dbReference type="InterPro" id="IPR017907">
    <property type="entry name" value="Znf_RING_CS"/>
</dbReference>
<comment type="cofactor">
    <cofactor evidence="2">
        <name>Zn(2+)</name>
        <dbReference type="ChEBI" id="CHEBI:29105"/>
    </cofactor>
</comment>
<evidence type="ECO:0000256" key="9">
    <source>
        <dbReference type="ARBA" id="ARBA00022737"/>
    </source>
</evidence>
<proteinExistence type="inferred from homology"/>
<dbReference type="PROSITE" id="PS50089">
    <property type="entry name" value="ZF_RING_2"/>
    <property type="match status" value="1"/>
</dbReference>
<keyword evidence="12" id="KW-0862">Zinc</keyword>
<evidence type="ECO:0000256" key="1">
    <source>
        <dbReference type="ARBA" id="ARBA00001798"/>
    </source>
</evidence>
<evidence type="ECO:0000256" key="14">
    <source>
        <dbReference type="SAM" id="MobiDB-lite"/>
    </source>
</evidence>
<feature type="domain" description="RING-type" evidence="16">
    <location>
        <begin position="115"/>
        <end position="322"/>
    </location>
</feature>
<comment type="pathway">
    <text evidence="4">Protein modification; protein ubiquitination.</text>
</comment>
<evidence type="ECO:0000256" key="11">
    <source>
        <dbReference type="ARBA" id="ARBA00022786"/>
    </source>
</evidence>
<dbReference type="Proteomes" id="UP001341840">
    <property type="component" value="Unassembled WGS sequence"/>
</dbReference>
<comment type="function">
    <text evidence="3">Might act as an E3 ubiquitin-protein ligase, or as part of E3 complex, which accepts ubiquitin from specific E2 ubiquitin-conjugating enzymes and then transfers it to substrates.</text>
</comment>
<accession>A0ABU6ZNL1</accession>
<dbReference type="SUPFAM" id="SSF57850">
    <property type="entry name" value="RING/U-box"/>
    <property type="match status" value="3"/>
</dbReference>